<gene>
    <name evidence="2" type="ORF">KI387_005766</name>
</gene>
<feature type="non-terminal residue" evidence="2">
    <location>
        <position position="1"/>
    </location>
</feature>
<organism evidence="2 3">
    <name type="scientific">Taxus chinensis</name>
    <name type="common">Chinese yew</name>
    <name type="synonym">Taxus wallichiana var. chinensis</name>
    <dbReference type="NCBI Taxonomy" id="29808"/>
    <lineage>
        <taxon>Eukaryota</taxon>
        <taxon>Viridiplantae</taxon>
        <taxon>Streptophyta</taxon>
        <taxon>Embryophyta</taxon>
        <taxon>Tracheophyta</taxon>
        <taxon>Spermatophyta</taxon>
        <taxon>Pinopsida</taxon>
        <taxon>Pinidae</taxon>
        <taxon>Conifers II</taxon>
        <taxon>Cupressales</taxon>
        <taxon>Taxaceae</taxon>
        <taxon>Taxus</taxon>
    </lineage>
</organism>
<evidence type="ECO:0000256" key="1">
    <source>
        <dbReference type="SAM" id="MobiDB-lite"/>
    </source>
</evidence>
<name>A0AA38GNU1_TAXCH</name>
<accession>A0AA38GNU1</accession>
<keyword evidence="3" id="KW-1185">Reference proteome</keyword>
<evidence type="ECO:0000313" key="2">
    <source>
        <dbReference type="EMBL" id="KAH9325588.1"/>
    </source>
</evidence>
<evidence type="ECO:0000313" key="3">
    <source>
        <dbReference type="Proteomes" id="UP000824469"/>
    </source>
</evidence>
<proteinExistence type="predicted"/>
<dbReference type="Proteomes" id="UP000824469">
    <property type="component" value="Unassembled WGS sequence"/>
</dbReference>
<comment type="caution">
    <text evidence="2">The sequence shown here is derived from an EMBL/GenBank/DDBJ whole genome shotgun (WGS) entry which is preliminary data.</text>
</comment>
<reference evidence="2 3" key="1">
    <citation type="journal article" date="2021" name="Nat. Plants">
        <title>The Taxus genome provides insights into paclitaxel biosynthesis.</title>
        <authorList>
            <person name="Xiong X."/>
            <person name="Gou J."/>
            <person name="Liao Q."/>
            <person name="Li Y."/>
            <person name="Zhou Q."/>
            <person name="Bi G."/>
            <person name="Li C."/>
            <person name="Du R."/>
            <person name="Wang X."/>
            <person name="Sun T."/>
            <person name="Guo L."/>
            <person name="Liang H."/>
            <person name="Lu P."/>
            <person name="Wu Y."/>
            <person name="Zhang Z."/>
            <person name="Ro D.K."/>
            <person name="Shang Y."/>
            <person name="Huang S."/>
            <person name="Yan J."/>
        </authorList>
    </citation>
    <scope>NUCLEOTIDE SEQUENCE [LARGE SCALE GENOMIC DNA]</scope>
    <source>
        <strain evidence="2">Ta-2019</strain>
    </source>
</reference>
<protein>
    <submittedName>
        <fullName evidence="2">Uncharacterized protein</fullName>
    </submittedName>
</protein>
<dbReference type="EMBL" id="JAHRHJ020000002">
    <property type="protein sequence ID" value="KAH9325588.1"/>
    <property type="molecule type" value="Genomic_DNA"/>
</dbReference>
<feature type="region of interest" description="Disordered" evidence="1">
    <location>
        <begin position="1"/>
        <end position="28"/>
    </location>
</feature>
<dbReference type="AlphaFoldDB" id="A0AA38GNU1"/>
<dbReference type="OMA" id="DEDNPCY"/>
<sequence>AAPKQKKRNMEGSNTEANSGDMKEKGRPKRKAVIWKALVKAGNACGKSFVFSPLKLVCRARNTYVRTLLQCKYGQETAVELPISFNCTTNKSGSRREEENLRRLIKMTEIKLKLQLNAETEVAAVAEETSGGVIMSAAPHSLESLMRSSSVGGSYGGRHRSSGIAPIDEESPCYFPGSFKKRWATPLPRTTSCGTTLTVTTS</sequence>